<reference evidence="3 4" key="1">
    <citation type="journal article" date="2015" name="Genome Biol. Evol.">
        <title>Comparative Genomics of a Bacterivorous Green Alga Reveals Evolutionary Causalities and Consequences of Phago-Mixotrophic Mode of Nutrition.</title>
        <authorList>
            <person name="Burns J.A."/>
            <person name="Paasch A."/>
            <person name="Narechania A."/>
            <person name="Kim E."/>
        </authorList>
    </citation>
    <scope>NUCLEOTIDE SEQUENCE [LARGE SCALE GENOMIC DNA]</scope>
    <source>
        <strain evidence="3 4">PLY_AMNH</strain>
    </source>
</reference>
<organism evidence="3 4">
    <name type="scientific">Cymbomonas tetramitiformis</name>
    <dbReference type="NCBI Taxonomy" id="36881"/>
    <lineage>
        <taxon>Eukaryota</taxon>
        <taxon>Viridiplantae</taxon>
        <taxon>Chlorophyta</taxon>
        <taxon>Pyramimonadophyceae</taxon>
        <taxon>Pyramimonadales</taxon>
        <taxon>Pyramimonadaceae</taxon>
        <taxon>Cymbomonas</taxon>
    </lineage>
</organism>
<feature type="region of interest" description="Disordered" evidence="1">
    <location>
        <begin position="124"/>
        <end position="179"/>
    </location>
</feature>
<dbReference type="PANTHER" id="PTHR47181:SF2">
    <property type="entry name" value="BRCA1 C TERMINUS DOMAIN CONTAINING PROTEIN, EXPRESSED"/>
    <property type="match status" value="1"/>
</dbReference>
<dbReference type="PANTHER" id="PTHR47181">
    <property type="entry name" value="BRCA1 C TERMINUS DOMAIN CONTAINING PROTEIN, EXPRESSED"/>
    <property type="match status" value="1"/>
</dbReference>
<evidence type="ECO:0000313" key="3">
    <source>
        <dbReference type="EMBL" id="KAK3257255.1"/>
    </source>
</evidence>
<dbReference type="SUPFAM" id="SSF52113">
    <property type="entry name" value="BRCT domain"/>
    <property type="match status" value="1"/>
</dbReference>
<dbReference type="Gene3D" id="2.60.200.20">
    <property type="match status" value="1"/>
</dbReference>
<proteinExistence type="predicted"/>
<evidence type="ECO:0000256" key="1">
    <source>
        <dbReference type="SAM" id="MobiDB-lite"/>
    </source>
</evidence>
<feature type="region of interest" description="Disordered" evidence="1">
    <location>
        <begin position="490"/>
        <end position="542"/>
    </location>
</feature>
<dbReference type="PROSITE" id="PS50172">
    <property type="entry name" value="BRCT"/>
    <property type="match status" value="1"/>
</dbReference>
<name>A0AAE0KQZ5_9CHLO</name>
<dbReference type="Proteomes" id="UP001190700">
    <property type="component" value="Unassembled WGS sequence"/>
</dbReference>
<dbReference type="InterPro" id="IPR001357">
    <property type="entry name" value="BRCT_dom"/>
</dbReference>
<dbReference type="InterPro" id="IPR036420">
    <property type="entry name" value="BRCT_dom_sf"/>
</dbReference>
<sequence>MPSEFYHSVTSDRKALVDESWLQHVLLQAQSSELSQIDAIPGSEKLAFCGTGFTGDAREQVRQKVTAIGGRYSGNLIRGDTTHLICSQFEGQKYNKANEWMIPTVSEQWLDVILHTRKIPGPPLPEGCHSPSQTRSEFGDPHQAHYPDVSAVDVSATVPSASSPADVPEVQPQCGSGADLGCQPVSTTHIIRETQLSGSFSETTAEEVEAVAEAELSEAAEILPPDSVLRECLQHYPDAELPCSPAGDESMSCEVNFEVNLSEGMDFSPGGEAFRFSTPAKSADADPTTRAAEVVAASDIIDSEASPEPMELHKTPAAQDVSMFSGSPSSEVVPPFPELAGQEEAAVAVEKWLLWPVSGPGAAGNPIELDFEAETTIGRSADSGIGNRAVSRNHVRVRLLQGAVAGSSPRLEVSAVHPVYVQRAGEAAATPVGKGAKAVLEPMDTLLLLLNLGKFHYCYRFSRKDGAAESVGTPNSNPVATPWDNDTAAAASEKAIQGSSIEASTEPARLPTGSPEDPLEITDRSPTPAARKPSEDEEMGMSAGASALVVRSGDEITVEEIKSMSRAPKGTTVRDVHSISSKKVTFAEQVRVSSPHGSAEFSVKKKNYCLTVKCKNGTLIAEPMAFYQLPSGEWWMEYTPLYTHDQVLQLEPVVGSEFPWMPDYDTEHEVLRAPTSRRHCRMARICGQCIVSHNKKKNVGGDSADVSEIQKYFYRTMFDPDTLEVITDLQAKDLMAA</sequence>
<accession>A0AAE0KQZ5</accession>
<dbReference type="EMBL" id="LGRX02020797">
    <property type="protein sequence ID" value="KAK3257255.1"/>
    <property type="molecule type" value="Genomic_DNA"/>
</dbReference>
<dbReference type="SUPFAM" id="SSF49879">
    <property type="entry name" value="SMAD/FHA domain"/>
    <property type="match status" value="1"/>
</dbReference>
<dbReference type="SMART" id="SM00292">
    <property type="entry name" value="BRCT"/>
    <property type="match status" value="1"/>
</dbReference>
<dbReference type="InterPro" id="IPR044254">
    <property type="entry name" value="At4g02110-like"/>
</dbReference>
<protein>
    <recommendedName>
        <fullName evidence="2">BRCT domain-containing protein</fullName>
    </recommendedName>
</protein>
<dbReference type="AlphaFoldDB" id="A0AAE0KQZ5"/>
<dbReference type="Gene3D" id="3.40.50.10190">
    <property type="entry name" value="BRCT domain"/>
    <property type="match status" value="1"/>
</dbReference>
<feature type="compositionally biased region" description="Low complexity" evidence="1">
    <location>
        <begin position="147"/>
        <end position="168"/>
    </location>
</feature>
<feature type="domain" description="BRCT" evidence="2">
    <location>
        <begin position="58"/>
        <end position="110"/>
    </location>
</feature>
<dbReference type="InterPro" id="IPR008984">
    <property type="entry name" value="SMAD_FHA_dom_sf"/>
</dbReference>
<dbReference type="Pfam" id="PF12738">
    <property type="entry name" value="PTCB-BRCT"/>
    <property type="match status" value="1"/>
</dbReference>
<comment type="caution">
    <text evidence="3">The sequence shown here is derived from an EMBL/GenBank/DDBJ whole genome shotgun (WGS) entry which is preliminary data.</text>
</comment>
<evidence type="ECO:0000259" key="2">
    <source>
        <dbReference type="PROSITE" id="PS50172"/>
    </source>
</evidence>
<dbReference type="CDD" id="cd22671">
    <property type="entry name" value="FHA_APTX-like"/>
    <property type="match status" value="1"/>
</dbReference>
<evidence type="ECO:0000313" key="4">
    <source>
        <dbReference type="Proteomes" id="UP001190700"/>
    </source>
</evidence>
<keyword evidence="4" id="KW-1185">Reference proteome</keyword>
<gene>
    <name evidence="3" type="ORF">CYMTET_33653</name>
</gene>